<comment type="caution">
    <text evidence="2">The sequence shown here is derived from an EMBL/GenBank/DDBJ whole genome shotgun (WGS) entry which is preliminary data.</text>
</comment>
<evidence type="ECO:0000256" key="1">
    <source>
        <dbReference type="SAM" id="MobiDB-lite"/>
    </source>
</evidence>
<reference evidence="2" key="1">
    <citation type="submission" date="2023-10" db="EMBL/GenBank/DDBJ databases">
        <title>Genome assemblies of two species of porcelain crab, Petrolisthes cinctipes and Petrolisthes manimaculis (Anomura: Porcellanidae).</title>
        <authorList>
            <person name="Angst P."/>
        </authorList>
    </citation>
    <scope>NUCLEOTIDE SEQUENCE</scope>
    <source>
        <strain evidence="2">PB745_01</strain>
        <tissue evidence="2">Gill</tissue>
    </source>
</reference>
<gene>
    <name evidence="2" type="ORF">Pcinc_031074</name>
</gene>
<protein>
    <submittedName>
        <fullName evidence="2">Uncharacterized protein</fullName>
    </submittedName>
</protein>
<accession>A0AAE1K3I8</accession>
<proteinExistence type="predicted"/>
<organism evidence="2 3">
    <name type="scientific">Petrolisthes cinctipes</name>
    <name type="common">Flat porcelain crab</name>
    <dbReference type="NCBI Taxonomy" id="88211"/>
    <lineage>
        <taxon>Eukaryota</taxon>
        <taxon>Metazoa</taxon>
        <taxon>Ecdysozoa</taxon>
        <taxon>Arthropoda</taxon>
        <taxon>Crustacea</taxon>
        <taxon>Multicrustacea</taxon>
        <taxon>Malacostraca</taxon>
        <taxon>Eumalacostraca</taxon>
        <taxon>Eucarida</taxon>
        <taxon>Decapoda</taxon>
        <taxon>Pleocyemata</taxon>
        <taxon>Anomura</taxon>
        <taxon>Galatheoidea</taxon>
        <taxon>Porcellanidae</taxon>
        <taxon>Petrolisthes</taxon>
    </lineage>
</organism>
<sequence length="104" mass="11776">MDKNGAVNKYTHTLNSQFQLWRKKGEWEWCGLLVWVAEGSWSGLKLYCAELSGLCRRTRGRGGGYGRREEVARFHAEEVGTRRGEGDTREREVGGEMPREGGGK</sequence>
<dbReference type="EMBL" id="JAWQEG010004073">
    <property type="protein sequence ID" value="KAK3863109.1"/>
    <property type="molecule type" value="Genomic_DNA"/>
</dbReference>
<feature type="region of interest" description="Disordered" evidence="1">
    <location>
        <begin position="76"/>
        <end position="104"/>
    </location>
</feature>
<keyword evidence="3" id="KW-1185">Reference proteome</keyword>
<dbReference type="AlphaFoldDB" id="A0AAE1K3I8"/>
<dbReference type="Proteomes" id="UP001286313">
    <property type="component" value="Unassembled WGS sequence"/>
</dbReference>
<evidence type="ECO:0000313" key="2">
    <source>
        <dbReference type="EMBL" id="KAK3863109.1"/>
    </source>
</evidence>
<evidence type="ECO:0000313" key="3">
    <source>
        <dbReference type="Proteomes" id="UP001286313"/>
    </source>
</evidence>
<name>A0AAE1K3I8_PETCI</name>